<dbReference type="AlphaFoldDB" id="A0A8X6I3A0"/>
<evidence type="ECO:0000313" key="2">
    <source>
        <dbReference type="EMBL" id="GFQ97434.1"/>
    </source>
</evidence>
<dbReference type="EMBL" id="BMAO01034559">
    <property type="protein sequence ID" value="GFQ97434.1"/>
    <property type="molecule type" value="Genomic_DNA"/>
</dbReference>
<keyword evidence="1" id="KW-1133">Transmembrane helix</keyword>
<comment type="caution">
    <text evidence="2">The sequence shown here is derived from an EMBL/GenBank/DDBJ whole genome shotgun (WGS) entry which is preliminary data.</text>
</comment>
<gene>
    <name evidence="2" type="ORF">TNCT_363841</name>
</gene>
<keyword evidence="1" id="KW-0472">Membrane</keyword>
<accession>A0A8X6I3A0</accession>
<reference evidence="2" key="1">
    <citation type="submission" date="2020-07" db="EMBL/GenBank/DDBJ databases">
        <title>Multicomponent nature underlies the extraordinary mechanical properties of spider dragline silk.</title>
        <authorList>
            <person name="Kono N."/>
            <person name="Nakamura H."/>
            <person name="Mori M."/>
            <person name="Yoshida Y."/>
            <person name="Ohtoshi R."/>
            <person name="Malay A.D."/>
            <person name="Moran D.A.P."/>
            <person name="Tomita M."/>
            <person name="Numata K."/>
            <person name="Arakawa K."/>
        </authorList>
    </citation>
    <scope>NUCLEOTIDE SEQUENCE</scope>
</reference>
<evidence type="ECO:0000313" key="3">
    <source>
        <dbReference type="Proteomes" id="UP000887116"/>
    </source>
</evidence>
<feature type="transmembrane region" description="Helical" evidence="1">
    <location>
        <begin position="51"/>
        <end position="74"/>
    </location>
</feature>
<sequence>MRPVNITNIWSETKKRDCLRQACKGFFSSPLFRLQWEGLYISFFVFIGRDFSPLFCLLLKGLFIAFIVLIGWAFSSPFRLHRRDFSLHFRLVGIDSSPSPPRLTGRNPVFTSVFRAVLPTSGGHDLHISQLQYKRVNITLDAPSP</sequence>
<evidence type="ECO:0008006" key="4">
    <source>
        <dbReference type="Google" id="ProtNLM"/>
    </source>
</evidence>
<dbReference type="Proteomes" id="UP000887116">
    <property type="component" value="Unassembled WGS sequence"/>
</dbReference>
<protein>
    <recommendedName>
        <fullName evidence="4">Transmembrane protein</fullName>
    </recommendedName>
</protein>
<name>A0A8X6I3A0_TRICU</name>
<keyword evidence="3" id="KW-1185">Reference proteome</keyword>
<organism evidence="2 3">
    <name type="scientific">Trichonephila clavata</name>
    <name type="common">Joro spider</name>
    <name type="synonym">Nephila clavata</name>
    <dbReference type="NCBI Taxonomy" id="2740835"/>
    <lineage>
        <taxon>Eukaryota</taxon>
        <taxon>Metazoa</taxon>
        <taxon>Ecdysozoa</taxon>
        <taxon>Arthropoda</taxon>
        <taxon>Chelicerata</taxon>
        <taxon>Arachnida</taxon>
        <taxon>Araneae</taxon>
        <taxon>Araneomorphae</taxon>
        <taxon>Entelegynae</taxon>
        <taxon>Araneoidea</taxon>
        <taxon>Nephilidae</taxon>
        <taxon>Trichonephila</taxon>
    </lineage>
</organism>
<evidence type="ECO:0000256" key="1">
    <source>
        <dbReference type="SAM" id="Phobius"/>
    </source>
</evidence>
<proteinExistence type="predicted"/>
<keyword evidence="1" id="KW-0812">Transmembrane</keyword>